<dbReference type="EC" id="2.7.7.65" evidence="1"/>
<dbReference type="CDD" id="cd01949">
    <property type="entry name" value="GGDEF"/>
    <property type="match status" value="1"/>
</dbReference>
<reference evidence="5 6" key="1">
    <citation type="submission" date="2023-10" db="EMBL/GenBank/DDBJ databases">
        <title>Complete genome sequence of Shewanella sp. DAU334.</title>
        <authorList>
            <person name="Lee Y.-S."/>
            <person name="Jeong H.-R."/>
            <person name="Hwang E.-J."/>
            <person name="Choi Y.-L."/>
            <person name="Kim G.-D."/>
        </authorList>
    </citation>
    <scope>NUCLEOTIDE SEQUENCE [LARGE SCALE GENOMIC DNA]</scope>
    <source>
        <strain evidence="5 6">DAU334</strain>
    </source>
</reference>
<dbReference type="PANTHER" id="PTHR45138">
    <property type="entry name" value="REGULATORY COMPONENTS OF SENSORY TRANSDUCTION SYSTEM"/>
    <property type="match status" value="1"/>
</dbReference>
<dbReference type="InterPro" id="IPR029787">
    <property type="entry name" value="Nucleotide_cyclase"/>
</dbReference>
<name>A0ABZ0JTH3_9GAMM</name>
<keyword evidence="3" id="KW-0812">Transmembrane</keyword>
<feature type="transmembrane region" description="Helical" evidence="3">
    <location>
        <begin position="152"/>
        <end position="171"/>
    </location>
</feature>
<dbReference type="Gene3D" id="3.30.70.270">
    <property type="match status" value="1"/>
</dbReference>
<organism evidence="5 6">
    <name type="scientific">Shewanella youngdeokensis</name>
    <dbReference type="NCBI Taxonomy" id="2999068"/>
    <lineage>
        <taxon>Bacteria</taxon>
        <taxon>Pseudomonadati</taxon>
        <taxon>Pseudomonadota</taxon>
        <taxon>Gammaproteobacteria</taxon>
        <taxon>Alteromonadales</taxon>
        <taxon>Shewanellaceae</taxon>
        <taxon>Shewanella</taxon>
    </lineage>
</organism>
<evidence type="ECO:0000313" key="5">
    <source>
        <dbReference type="EMBL" id="WOT03607.1"/>
    </source>
</evidence>
<accession>A0ABZ0JTH3</accession>
<keyword evidence="6" id="KW-1185">Reference proteome</keyword>
<feature type="transmembrane region" description="Helical" evidence="3">
    <location>
        <begin position="12"/>
        <end position="33"/>
    </location>
</feature>
<sequence>MGLKEYPLEIRFLIIAGWCGLFFAILTGIANYFLELGNVMIATSIGTGIVGLSVLYFSLVKRSFKAPTYFGLLSIILILYPFMWFENGGSRGPMIYFMLVNAVFCSVFLAYVNHKIVIIVQLLVLYALLYLEHYFPGAVTPYKDELTRSIDLGFSFSIVFLIIFFMLGRIMSEYNHNIKELEKVKTDLLKSNQKLTIISNTDELTGIHNRRHIMSALNEQLLLKKSQNVSLILLDIDHFKRINDTYSHSVGDEVLKKVSDVLRNNVRKTDILARIGGEEFLVVLPDTSLDDAYKKAEKLRVSVETLSWKYKEMQITISGGIYCNSCDETLDELLENVDQRLYRSKHRGRNCISR</sequence>
<evidence type="ECO:0000256" key="2">
    <source>
        <dbReference type="ARBA" id="ARBA00034247"/>
    </source>
</evidence>
<keyword evidence="3" id="KW-0472">Membrane</keyword>
<feature type="domain" description="GGDEF" evidence="4">
    <location>
        <begin position="227"/>
        <end position="354"/>
    </location>
</feature>
<keyword evidence="3" id="KW-1133">Transmembrane helix</keyword>
<proteinExistence type="predicted"/>
<dbReference type="PROSITE" id="PS50887">
    <property type="entry name" value="GGDEF"/>
    <property type="match status" value="1"/>
</dbReference>
<keyword evidence="5" id="KW-0808">Transferase</keyword>
<dbReference type="Proteomes" id="UP001529491">
    <property type="component" value="Chromosome"/>
</dbReference>
<dbReference type="InterPro" id="IPR000160">
    <property type="entry name" value="GGDEF_dom"/>
</dbReference>
<keyword evidence="5" id="KW-0548">Nucleotidyltransferase</keyword>
<dbReference type="SUPFAM" id="SSF55073">
    <property type="entry name" value="Nucleotide cyclase"/>
    <property type="match status" value="1"/>
</dbReference>
<feature type="transmembrane region" description="Helical" evidence="3">
    <location>
        <begin position="66"/>
        <end position="83"/>
    </location>
</feature>
<dbReference type="RefSeq" id="WP_310471233.1">
    <property type="nucleotide sequence ID" value="NZ_CP136522.1"/>
</dbReference>
<dbReference type="InterPro" id="IPR043128">
    <property type="entry name" value="Rev_trsase/Diguanyl_cyclase"/>
</dbReference>
<feature type="transmembrane region" description="Helical" evidence="3">
    <location>
        <begin position="95"/>
        <end position="111"/>
    </location>
</feature>
<evidence type="ECO:0000313" key="6">
    <source>
        <dbReference type="Proteomes" id="UP001529491"/>
    </source>
</evidence>
<dbReference type="SMART" id="SM00267">
    <property type="entry name" value="GGDEF"/>
    <property type="match status" value="1"/>
</dbReference>
<dbReference type="NCBIfam" id="TIGR00254">
    <property type="entry name" value="GGDEF"/>
    <property type="match status" value="1"/>
</dbReference>
<dbReference type="EMBL" id="CP136522">
    <property type="protein sequence ID" value="WOT03607.1"/>
    <property type="molecule type" value="Genomic_DNA"/>
</dbReference>
<dbReference type="Pfam" id="PF00990">
    <property type="entry name" value="GGDEF"/>
    <property type="match status" value="1"/>
</dbReference>
<evidence type="ECO:0000256" key="1">
    <source>
        <dbReference type="ARBA" id="ARBA00012528"/>
    </source>
</evidence>
<dbReference type="InterPro" id="IPR050469">
    <property type="entry name" value="Diguanylate_Cyclase"/>
</dbReference>
<evidence type="ECO:0000256" key="3">
    <source>
        <dbReference type="SAM" id="Phobius"/>
    </source>
</evidence>
<feature type="transmembrane region" description="Helical" evidence="3">
    <location>
        <begin position="39"/>
        <end position="59"/>
    </location>
</feature>
<dbReference type="GO" id="GO:0052621">
    <property type="term" value="F:diguanylate cyclase activity"/>
    <property type="evidence" value="ECO:0007669"/>
    <property type="project" value="UniProtKB-EC"/>
</dbReference>
<comment type="catalytic activity">
    <reaction evidence="2">
        <text>2 GTP = 3',3'-c-di-GMP + 2 diphosphate</text>
        <dbReference type="Rhea" id="RHEA:24898"/>
        <dbReference type="ChEBI" id="CHEBI:33019"/>
        <dbReference type="ChEBI" id="CHEBI:37565"/>
        <dbReference type="ChEBI" id="CHEBI:58805"/>
        <dbReference type="EC" id="2.7.7.65"/>
    </reaction>
</comment>
<feature type="transmembrane region" description="Helical" evidence="3">
    <location>
        <begin position="116"/>
        <end position="132"/>
    </location>
</feature>
<evidence type="ECO:0000259" key="4">
    <source>
        <dbReference type="PROSITE" id="PS50887"/>
    </source>
</evidence>
<protein>
    <recommendedName>
        <fullName evidence="1">diguanylate cyclase</fullName>
        <ecNumber evidence="1">2.7.7.65</ecNumber>
    </recommendedName>
</protein>
<dbReference type="PANTHER" id="PTHR45138:SF9">
    <property type="entry name" value="DIGUANYLATE CYCLASE DGCM-RELATED"/>
    <property type="match status" value="1"/>
</dbReference>
<gene>
    <name evidence="5" type="ORF">RGE70_09555</name>
</gene>